<name>A0ABV1D4U3_9FIRM</name>
<evidence type="ECO:0000313" key="4">
    <source>
        <dbReference type="EMBL" id="MEQ2425420.1"/>
    </source>
</evidence>
<dbReference type="Gene3D" id="3.40.630.190">
    <property type="entry name" value="LCP protein"/>
    <property type="match status" value="1"/>
</dbReference>
<feature type="domain" description="Cell envelope-related transcriptional attenuator" evidence="3">
    <location>
        <begin position="249"/>
        <end position="405"/>
    </location>
</feature>
<protein>
    <submittedName>
        <fullName evidence="4">LCP family protein</fullName>
    </submittedName>
</protein>
<feature type="compositionally biased region" description="Gly residues" evidence="2">
    <location>
        <begin position="633"/>
        <end position="655"/>
    </location>
</feature>
<reference evidence="4 5" key="1">
    <citation type="submission" date="2024-03" db="EMBL/GenBank/DDBJ databases">
        <title>Human intestinal bacterial collection.</title>
        <authorList>
            <person name="Pauvert C."/>
            <person name="Hitch T.C.A."/>
            <person name="Clavel T."/>
        </authorList>
    </citation>
    <scope>NUCLEOTIDE SEQUENCE [LARGE SCALE GENOMIC DNA]</scope>
    <source>
        <strain evidence="4 5">CLA-SR-H021</strain>
    </source>
</reference>
<feature type="compositionally biased region" description="Gly residues" evidence="2">
    <location>
        <begin position="516"/>
        <end position="533"/>
    </location>
</feature>
<dbReference type="PANTHER" id="PTHR33392:SF6">
    <property type="entry name" value="POLYISOPRENYL-TEICHOIC ACID--PEPTIDOGLYCAN TEICHOIC ACID TRANSFERASE TAGU"/>
    <property type="match status" value="1"/>
</dbReference>
<feature type="compositionally biased region" description="Low complexity" evidence="2">
    <location>
        <begin position="534"/>
        <end position="547"/>
    </location>
</feature>
<dbReference type="InterPro" id="IPR050922">
    <property type="entry name" value="LytR/CpsA/Psr_CW_biosynth"/>
</dbReference>
<accession>A0ABV1D4U3</accession>
<comment type="caution">
    <text evidence="4">The sequence shown here is derived from an EMBL/GenBank/DDBJ whole genome shotgun (WGS) entry which is preliminary data.</text>
</comment>
<feature type="compositionally biased region" description="Acidic residues" evidence="2">
    <location>
        <begin position="564"/>
        <end position="576"/>
    </location>
</feature>
<feature type="compositionally biased region" description="Acidic residues" evidence="2">
    <location>
        <begin position="54"/>
        <end position="63"/>
    </location>
</feature>
<feature type="compositionally biased region" description="Polar residues" evidence="2">
    <location>
        <begin position="156"/>
        <end position="165"/>
    </location>
</feature>
<feature type="compositionally biased region" description="Basic and acidic residues" evidence="2">
    <location>
        <begin position="166"/>
        <end position="180"/>
    </location>
</feature>
<feature type="region of interest" description="Disordered" evidence="2">
    <location>
        <begin position="126"/>
        <end position="197"/>
    </location>
</feature>
<feature type="compositionally biased region" description="Basic and acidic residues" evidence="2">
    <location>
        <begin position="65"/>
        <end position="84"/>
    </location>
</feature>
<feature type="region of interest" description="Disordered" evidence="2">
    <location>
        <begin position="1"/>
        <end position="91"/>
    </location>
</feature>
<keyword evidence="5" id="KW-1185">Reference proteome</keyword>
<dbReference type="Pfam" id="PF03816">
    <property type="entry name" value="LytR_cpsA_psr"/>
    <property type="match status" value="1"/>
</dbReference>
<evidence type="ECO:0000256" key="2">
    <source>
        <dbReference type="SAM" id="MobiDB-lite"/>
    </source>
</evidence>
<gene>
    <name evidence="4" type="ORF">WMQ36_10585</name>
</gene>
<dbReference type="PANTHER" id="PTHR33392">
    <property type="entry name" value="POLYISOPRENYL-TEICHOIC ACID--PEPTIDOGLYCAN TEICHOIC ACID TRANSFERASE TAGU"/>
    <property type="match status" value="1"/>
</dbReference>
<dbReference type="InterPro" id="IPR004474">
    <property type="entry name" value="LytR_CpsA_psr"/>
</dbReference>
<comment type="similarity">
    <text evidence="1">Belongs to the LytR/CpsA/Psr (LCP) family.</text>
</comment>
<feature type="compositionally biased region" description="Low complexity" evidence="2">
    <location>
        <begin position="181"/>
        <end position="193"/>
    </location>
</feature>
<evidence type="ECO:0000313" key="5">
    <source>
        <dbReference type="Proteomes" id="UP001454086"/>
    </source>
</evidence>
<proteinExistence type="inferred from homology"/>
<feature type="region of interest" description="Disordered" evidence="2">
    <location>
        <begin position="507"/>
        <end position="655"/>
    </location>
</feature>
<feature type="compositionally biased region" description="Basic and acidic residues" evidence="2">
    <location>
        <begin position="584"/>
        <end position="593"/>
    </location>
</feature>
<evidence type="ECO:0000259" key="3">
    <source>
        <dbReference type="Pfam" id="PF03816"/>
    </source>
</evidence>
<evidence type="ECO:0000256" key="1">
    <source>
        <dbReference type="ARBA" id="ARBA00006068"/>
    </source>
</evidence>
<dbReference type="NCBIfam" id="TIGR00350">
    <property type="entry name" value="lytR_cpsA_psr"/>
    <property type="match status" value="1"/>
</dbReference>
<organism evidence="4 5">
    <name type="scientific">Enterocloster hominis</name>
    <name type="common">ex Hitch et al. 2024</name>
    <dbReference type="NCBI Taxonomy" id="1917870"/>
    <lineage>
        <taxon>Bacteria</taxon>
        <taxon>Bacillati</taxon>
        <taxon>Bacillota</taxon>
        <taxon>Clostridia</taxon>
        <taxon>Lachnospirales</taxon>
        <taxon>Lachnospiraceae</taxon>
        <taxon>Enterocloster</taxon>
    </lineage>
</organism>
<dbReference type="Proteomes" id="UP001454086">
    <property type="component" value="Unassembled WGS sequence"/>
</dbReference>
<feature type="compositionally biased region" description="Polar residues" evidence="2">
    <location>
        <begin position="131"/>
        <end position="140"/>
    </location>
</feature>
<dbReference type="EMBL" id="JBBMFM010000032">
    <property type="protein sequence ID" value="MEQ2425420.1"/>
    <property type="molecule type" value="Genomic_DNA"/>
</dbReference>
<sequence>MNYNDDDELERMRARNRRGTRRGPSASSPVAGRQVPPPRNGKQGYGSRSHYDEEYYYDEEFGQEEYGRDAYSHGERRQNRHDQAGYDYGNDYGYRNREGYRDEYGYGDGSGGIILEDEQEYRQPNGRIPSSAHTSRTGKTARTAAGSSAYKGKGSARQTAYTAETGQRRQYDDIHADSNGRSRNASGRRGQGQMAKKRKKRGLKSILLILLAAFIAYGAWLFIHRPTGIWNIAVFGVDSRDGNTKNALADVQMICSIDRSTGEIKLVSVYRDTYLKINSEGTYHKINEAYFKGGQKQGVAALEENLDIKIDDYATFNWKSVAEAINILGGIDIDITPAEFKYINAFITETVNSTGIGSVQLAQAGPNHLDGVQAVAYSRLRLMDTDFQRTERQRKVVMLALEKAKQADAATLTSLATYMIPQISTSVGVNDVIPLVKDIKKYHIGDTAGFPFSRQTMRVGRMDCVIPTTLESNVVMLHQFLYGEDTSYRPSSAVKKISAHISEETGLYEEGKAAPSGGGSSGGSSGGASGGGQAPVQTAPPETVPETTVEESTQEETTKAPETTEAETTEPEETEEVGPGVTKPSKEPDKPEEGTTAPEEGGPGAQGDTKPAAKPTQPPSKETSTQPPETGTTGPGGPGGSENNSGGPGEAGPGA</sequence>